<dbReference type="EMBL" id="JBJQOH010000007">
    <property type="protein sequence ID" value="KAL3681385.1"/>
    <property type="molecule type" value="Genomic_DNA"/>
</dbReference>
<accession>A0ABD3GTH3</accession>
<evidence type="ECO:0000313" key="3">
    <source>
        <dbReference type="Proteomes" id="UP001633002"/>
    </source>
</evidence>
<comment type="caution">
    <text evidence="2">The sequence shown here is derived from an EMBL/GenBank/DDBJ whole genome shotgun (WGS) entry which is preliminary data.</text>
</comment>
<evidence type="ECO:0000313" key="2">
    <source>
        <dbReference type="EMBL" id="KAL3681385.1"/>
    </source>
</evidence>
<protein>
    <submittedName>
        <fullName evidence="2">Uncharacterized protein</fullName>
    </submittedName>
</protein>
<gene>
    <name evidence="2" type="ORF">R1sor_024341</name>
</gene>
<name>A0ABD3GTH3_9MARC</name>
<reference evidence="2 3" key="1">
    <citation type="submission" date="2024-09" db="EMBL/GenBank/DDBJ databases">
        <title>Chromosome-scale assembly of Riccia sorocarpa.</title>
        <authorList>
            <person name="Paukszto L."/>
        </authorList>
    </citation>
    <scope>NUCLEOTIDE SEQUENCE [LARGE SCALE GENOMIC DNA]</scope>
    <source>
        <strain evidence="2">LP-2024</strain>
        <tissue evidence="2">Aerial parts of the thallus</tissue>
    </source>
</reference>
<organism evidence="2 3">
    <name type="scientific">Riccia sorocarpa</name>
    <dbReference type="NCBI Taxonomy" id="122646"/>
    <lineage>
        <taxon>Eukaryota</taxon>
        <taxon>Viridiplantae</taxon>
        <taxon>Streptophyta</taxon>
        <taxon>Embryophyta</taxon>
        <taxon>Marchantiophyta</taxon>
        <taxon>Marchantiopsida</taxon>
        <taxon>Marchantiidae</taxon>
        <taxon>Marchantiales</taxon>
        <taxon>Ricciaceae</taxon>
        <taxon>Riccia</taxon>
    </lineage>
</organism>
<dbReference type="AlphaFoldDB" id="A0ABD3GTH3"/>
<sequence>MTRLPRPKYPSDCKNYHEVWRPGYAHTIRLPEELLKTYAALKRALGVNKSHVDVVRFLFEAADPTISAVLQRESDRAMDESVPAANDGQFVDPGEADPDDDLDENSEIDVAEEAGLNTDHGNMDDVLCHNLQVPVKVDQPQHYYPKATYAMWSKMKRVSVKSLVYMCLVEPISMTSKAGREAARLD</sequence>
<feature type="region of interest" description="Disordered" evidence="1">
    <location>
        <begin position="73"/>
        <end position="103"/>
    </location>
</feature>
<keyword evidence="3" id="KW-1185">Reference proteome</keyword>
<evidence type="ECO:0000256" key="1">
    <source>
        <dbReference type="SAM" id="MobiDB-lite"/>
    </source>
</evidence>
<feature type="compositionally biased region" description="Acidic residues" evidence="1">
    <location>
        <begin position="94"/>
        <end position="103"/>
    </location>
</feature>
<proteinExistence type="predicted"/>
<dbReference type="Proteomes" id="UP001633002">
    <property type="component" value="Unassembled WGS sequence"/>
</dbReference>